<dbReference type="InterPro" id="IPR057744">
    <property type="entry name" value="OTAase-like"/>
</dbReference>
<sequence length="413" mass="42984">MTDLLLHHATLFDSEAGRLVPDAAVHVRDDRVVAAGRADDVPVPADAVRVDLGGGYLLPGLLNLHTHLSISLPGAAGDRVEAMGPHELALYMASGAERTLLAGVTTVRCVAEKSGADFALRAAIEAGEVRGPRVFTAGRALCCTGGHGAGSPDTLECDGADSFRRGVRSQVALGADLVKVMVSGGIAGEHEQISTPQLTDDELAAVISTAHDWGRKVTAHAGPAAVIARAVALGLDCVEHGYQLTPEVAAQMAAAGTALVPTLVVTRCGAFFDELGVPAWMQARSLGAADQHAASYRMALEAGVEVLLGSDMPPFWDFEGTSATVRELEHMAVLGAPAGMTPARALQAATIAPARWLGAEDRVGVVAPGRFADLVLVDEDPTADVAALRTLRWVMKGGRVVRDDSTDLTRRAR</sequence>
<dbReference type="Gene3D" id="3.20.20.140">
    <property type="entry name" value="Metal-dependent hydrolases"/>
    <property type="match status" value="1"/>
</dbReference>
<evidence type="ECO:0000313" key="2">
    <source>
        <dbReference type="EMBL" id="MEI4279492.1"/>
    </source>
</evidence>
<dbReference type="InterPro" id="IPR006680">
    <property type="entry name" value="Amidohydro-rel"/>
</dbReference>
<feature type="domain" description="Amidohydrolase-related" evidence="1">
    <location>
        <begin position="56"/>
        <end position="401"/>
    </location>
</feature>
<organism evidence="2 3">
    <name type="scientific">Klenkia terrae</name>
    <dbReference type="NCBI Taxonomy" id="1052259"/>
    <lineage>
        <taxon>Bacteria</taxon>
        <taxon>Bacillati</taxon>
        <taxon>Actinomycetota</taxon>
        <taxon>Actinomycetes</taxon>
        <taxon>Geodermatophilales</taxon>
        <taxon>Geodermatophilaceae</taxon>
        <taxon>Klenkia</taxon>
    </lineage>
</organism>
<reference evidence="2 3" key="1">
    <citation type="submission" date="2024-03" db="EMBL/GenBank/DDBJ databases">
        <title>Draft genome sequence of Klenkia terrae.</title>
        <authorList>
            <person name="Duangmal K."/>
            <person name="Chantavorakit T."/>
        </authorList>
    </citation>
    <scope>NUCLEOTIDE SEQUENCE [LARGE SCALE GENOMIC DNA]</scope>
    <source>
        <strain evidence="2 3">JCM 17786</strain>
    </source>
</reference>
<dbReference type="InterPro" id="IPR051781">
    <property type="entry name" value="Metallo-dep_Hydrolase"/>
</dbReference>
<name>A0ABU8E7D8_9ACTN</name>
<keyword evidence="3" id="KW-1185">Reference proteome</keyword>
<accession>A0ABU8E7D8</accession>
<dbReference type="PANTHER" id="PTHR43135">
    <property type="entry name" value="ALPHA-D-RIBOSE 1-METHYLPHOSPHONATE 5-TRIPHOSPHATE DIPHOSPHATASE"/>
    <property type="match status" value="1"/>
</dbReference>
<gene>
    <name evidence="2" type="ORF">UXQ13_13560</name>
</gene>
<dbReference type="InterPro" id="IPR011059">
    <property type="entry name" value="Metal-dep_hydrolase_composite"/>
</dbReference>
<dbReference type="Proteomes" id="UP001373496">
    <property type="component" value="Unassembled WGS sequence"/>
</dbReference>
<dbReference type="SUPFAM" id="SSF51338">
    <property type="entry name" value="Composite domain of metallo-dependent hydrolases"/>
    <property type="match status" value="1"/>
</dbReference>
<dbReference type="RefSeq" id="WP_225233546.1">
    <property type="nucleotide sequence ID" value="NZ_JBAPLV010000014.1"/>
</dbReference>
<dbReference type="Gene3D" id="2.30.40.10">
    <property type="entry name" value="Urease, subunit C, domain 1"/>
    <property type="match status" value="1"/>
</dbReference>
<protein>
    <submittedName>
        <fullName evidence="2">Amidohydrolase family protein</fullName>
    </submittedName>
</protein>
<evidence type="ECO:0000313" key="3">
    <source>
        <dbReference type="Proteomes" id="UP001373496"/>
    </source>
</evidence>
<dbReference type="InterPro" id="IPR032466">
    <property type="entry name" value="Metal_Hydrolase"/>
</dbReference>
<dbReference type="PANTHER" id="PTHR43135:SF3">
    <property type="entry name" value="ALPHA-D-RIBOSE 1-METHYLPHOSPHONATE 5-TRIPHOSPHATE DIPHOSPHATASE"/>
    <property type="match status" value="1"/>
</dbReference>
<dbReference type="CDD" id="cd01299">
    <property type="entry name" value="Met_dep_hydrolase_A"/>
    <property type="match status" value="1"/>
</dbReference>
<comment type="caution">
    <text evidence="2">The sequence shown here is derived from an EMBL/GenBank/DDBJ whole genome shotgun (WGS) entry which is preliminary data.</text>
</comment>
<evidence type="ECO:0000259" key="1">
    <source>
        <dbReference type="Pfam" id="PF01979"/>
    </source>
</evidence>
<proteinExistence type="predicted"/>
<dbReference type="SUPFAM" id="SSF51556">
    <property type="entry name" value="Metallo-dependent hydrolases"/>
    <property type="match status" value="1"/>
</dbReference>
<dbReference type="Pfam" id="PF01979">
    <property type="entry name" value="Amidohydro_1"/>
    <property type="match status" value="1"/>
</dbReference>
<dbReference type="EMBL" id="JBAPLV010000014">
    <property type="protein sequence ID" value="MEI4279492.1"/>
    <property type="molecule type" value="Genomic_DNA"/>
</dbReference>